<protein>
    <submittedName>
        <fullName evidence="1">Uncharacterized protein</fullName>
    </submittedName>
</protein>
<dbReference type="Proteomes" id="UP000187209">
    <property type="component" value="Unassembled WGS sequence"/>
</dbReference>
<gene>
    <name evidence="1" type="ORF">SteCoe_12963</name>
</gene>
<dbReference type="EMBL" id="MPUH01000229">
    <property type="protein sequence ID" value="OMJ85690.1"/>
    <property type="molecule type" value="Genomic_DNA"/>
</dbReference>
<dbReference type="OrthoDB" id="322850at2759"/>
<dbReference type="AlphaFoldDB" id="A0A1R2C9P7"/>
<evidence type="ECO:0000313" key="2">
    <source>
        <dbReference type="Proteomes" id="UP000187209"/>
    </source>
</evidence>
<comment type="caution">
    <text evidence="1">The sequence shown here is derived from an EMBL/GenBank/DDBJ whole genome shotgun (WGS) entry which is preliminary data.</text>
</comment>
<keyword evidence="2" id="KW-1185">Reference proteome</keyword>
<reference evidence="1 2" key="1">
    <citation type="submission" date="2016-11" db="EMBL/GenBank/DDBJ databases">
        <title>The macronuclear genome of Stentor coeruleus: a giant cell with tiny introns.</title>
        <authorList>
            <person name="Slabodnick M."/>
            <person name="Ruby J.G."/>
            <person name="Reiff S.B."/>
            <person name="Swart E.C."/>
            <person name="Gosai S."/>
            <person name="Prabakaran S."/>
            <person name="Witkowska E."/>
            <person name="Larue G.E."/>
            <person name="Fisher S."/>
            <person name="Freeman R.M."/>
            <person name="Gunawardena J."/>
            <person name="Chu W."/>
            <person name="Stover N.A."/>
            <person name="Gregory B.D."/>
            <person name="Nowacki M."/>
            <person name="Derisi J."/>
            <person name="Roy S.W."/>
            <person name="Marshall W.F."/>
            <person name="Sood P."/>
        </authorList>
    </citation>
    <scope>NUCLEOTIDE SEQUENCE [LARGE SCALE GENOMIC DNA]</scope>
    <source>
        <strain evidence="1">WM001</strain>
    </source>
</reference>
<proteinExistence type="predicted"/>
<evidence type="ECO:0000313" key="1">
    <source>
        <dbReference type="EMBL" id="OMJ85690.1"/>
    </source>
</evidence>
<accession>A0A1R2C9P7</accession>
<organism evidence="1 2">
    <name type="scientific">Stentor coeruleus</name>
    <dbReference type="NCBI Taxonomy" id="5963"/>
    <lineage>
        <taxon>Eukaryota</taxon>
        <taxon>Sar</taxon>
        <taxon>Alveolata</taxon>
        <taxon>Ciliophora</taxon>
        <taxon>Postciliodesmatophora</taxon>
        <taxon>Heterotrichea</taxon>
        <taxon>Heterotrichida</taxon>
        <taxon>Stentoridae</taxon>
        <taxon>Stentor</taxon>
    </lineage>
</organism>
<sequence>MSDIPCGIETYSLLNIIHTKDQIFHIPLPQTMIFNCGFDNPIQVLSSPKLKFKPIQDLGLIKKIICSIGKDIQLDIKSSIPLFVLKFRGTKRLEYSLHELLENFPDTSIDCVIQRYIKPKGLKAIKYRVVINSFKKVIIFSNKIRIDAKNDDFQQREQYKQARKPLNLDRTLAMHKEIAREIKGNDEWKNLKHKRSISEEKVSVFNIFYKNPQKKCYESRQETNIKASTRFLTHSDENKTNLFEGKIQSFAEIIQITEYLKDKIDNYYLDNARLIELAVDFLQDANGGWNMLKIKYGKIERKSQDD</sequence>
<name>A0A1R2C9P7_9CILI</name>